<evidence type="ECO:0000313" key="3">
    <source>
        <dbReference type="Proteomes" id="UP000288805"/>
    </source>
</evidence>
<dbReference type="Proteomes" id="UP000288805">
    <property type="component" value="Unassembled WGS sequence"/>
</dbReference>
<proteinExistence type="predicted"/>
<dbReference type="Pfam" id="PF07727">
    <property type="entry name" value="RVT_2"/>
    <property type="match status" value="1"/>
</dbReference>
<reference evidence="2 3" key="1">
    <citation type="journal article" date="2018" name="PLoS Genet.">
        <title>Population sequencing reveals clonal diversity and ancestral inbreeding in the grapevine cultivar Chardonnay.</title>
        <authorList>
            <person name="Roach M.J."/>
            <person name="Johnson D.L."/>
            <person name="Bohlmann J."/>
            <person name="van Vuuren H.J."/>
            <person name="Jones S.J."/>
            <person name="Pretorius I.S."/>
            <person name="Schmidt S.A."/>
            <person name="Borneman A.R."/>
        </authorList>
    </citation>
    <scope>NUCLEOTIDE SEQUENCE [LARGE SCALE GENOMIC DNA]</scope>
    <source>
        <strain evidence="3">cv. Chardonnay</strain>
        <tissue evidence="2">Leaf</tissue>
    </source>
</reference>
<organism evidence="2 3">
    <name type="scientific">Vitis vinifera</name>
    <name type="common">Grape</name>
    <dbReference type="NCBI Taxonomy" id="29760"/>
    <lineage>
        <taxon>Eukaryota</taxon>
        <taxon>Viridiplantae</taxon>
        <taxon>Streptophyta</taxon>
        <taxon>Embryophyta</taxon>
        <taxon>Tracheophyta</taxon>
        <taxon>Spermatophyta</taxon>
        <taxon>Magnoliopsida</taxon>
        <taxon>eudicotyledons</taxon>
        <taxon>Gunneridae</taxon>
        <taxon>Pentapetalae</taxon>
        <taxon>rosids</taxon>
        <taxon>Vitales</taxon>
        <taxon>Vitaceae</taxon>
        <taxon>Viteae</taxon>
        <taxon>Vitis</taxon>
    </lineage>
</organism>
<dbReference type="EMBL" id="QGNW01000156">
    <property type="protein sequence ID" value="RVW90252.1"/>
    <property type="molecule type" value="Genomic_DNA"/>
</dbReference>
<dbReference type="InterPro" id="IPR013103">
    <property type="entry name" value="RVT_2"/>
</dbReference>
<dbReference type="PANTHER" id="PTHR11439">
    <property type="entry name" value="GAG-POL-RELATED RETROTRANSPOSON"/>
    <property type="match status" value="1"/>
</dbReference>
<evidence type="ECO:0000313" key="2">
    <source>
        <dbReference type="EMBL" id="RVW90252.1"/>
    </source>
</evidence>
<dbReference type="SUPFAM" id="SSF56672">
    <property type="entry name" value="DNA/RNA polymerases"/>
    <property type="match status" value="1"/>
</dbReference>
<feature type="domain" description="Reverse transcriptase Ty1/copia-type" evidence="1">
    <location>
        <begin position="56"/>
        <end position="132"/>
    </location>
</feature>
<sequence>MTTKAKNNIHKPLTKMNLTVVISQPSDIKPHTINQTLTDPKWRQAMNDEFDALVWNGTWELVPSTSMQNRVGCRWVFRIKELPDGSINRYKARLVAKGFHQRPDVDYHDTFSPIVKPTTIRLVLSLAISKGTNTNIIQHYIDLLAQSFQSRILTSCPTFSALRWNLTLHSSTTLTSCTEYRTLVGNLQYLCLTRPDISYVVNKLSQFMHCPTSEHWNVAKRLLRYLCGTLTHGLFLHKANTLSLHAFSNADWAGNKDDYTSTSAYIVYLGRHPISWSSKKQRIVAQSSIKAEYRSVGTTTS</sequence>
<dbReference type="AlphaFoldDB" id="A0A438I0Q1"/>
<name>A0A438I0Q1_VITVI</name>
<accession>A0A438I0Q1</accession>
<dbReference type="PANTHER" id="PTHR11439:SF489">
    <property type="entry name" value="RNA-DIRECTED DNA POLYMERASE"/>
    <property type="match status" value="1"/>
</dbReference>
<evidence type="ECO:0000259" key="1">
    <source>
        <dbReference type="Pfam" id="PF07727"/>
    </source>
</evidence>
<gene>
    <name evidence="2" type="primary">RE2_635</name>
    <name evidence="2" type="ORF">CK203_036779</name>
</gene>
<dbReference type="CDD" id="cd09272">
    <property type="entry name" value="RNase_HI_RT_Ty1"/>
    <property type="match status" value="1"/>
</dbReference>
<comment type="caution">
    <text evidence="2">The sequence shown here is derived from an EMBL/GenBank/DDBJ whole genome shotgun (WGS) entry which is preliminary data.</text>
</comment>
<protein>
    <submittedName>
        <fullName evidence="2">Retrovirus-related Pol polyprotein from transposon RE2</fullName>
    </submittedName>
</protein>
<dbReference type="InterPro" id="IPR043502">
    <property type="entry name" value="DNA/RNA_pol_sf"/>
</dbReference>